<dbReference type="Proteomes" id="UP000002770">
    <property type="component" value="Unassembled WGS sequence"/>
</dbReference>
<protein>
    <submittedName>
        <fullName evidence="2">Uncharacterized protein</fullName>
    </submittedName>
</protein>
<evidence type="ECO:0000256" key="1">
    <source>
        <dbReference type="SAM" id="Phobius"/>
    </source>
</evidence>
<dbReference type="AlphaFoldDB" id="G9EJC1"/>
<reference evidence="2 3" key="1">
    <citation type="journal article" date="2011" name="BMC Genomics">
        <title>Insight into cross-talk between intra-amoebal pathogens.</title>
        <authorList>
            <person name="Gimenez G."/>
            <person name="Bertelli C."/>
            <person name="Moliner C."/>
            <person name="Robert C."/>
            <person name="Raoult D."/>
            <person name="Fournier P.E."/>
            <person name="Greub G."/>
        </authorList>
    </citation>
    <scope>NUCLEOTIDE SEQUENCE [LARGE SCALE GENOMIC DNA]</scope>
    <source>
        <strain evidence="2 3">LLAP12</strain>
    </source>
</reference>
<dbReference type="HOGENOM" id="CLU_3329481_0_0_6"/>
<keyword evidence="1" id="KW-0472">Membrane</keyword>
<evidence type="ECO:0000313" key="3">
    <source>
        <dbReference type="Proteomes" id="UP000002770"/>
    </source>
</evidence>
<keyword evidence="1" id="KW-1133">Transmembrane helix</keyword>
<keyword evidence="3" id="KW-1185">Reference proteome</keyword>
<proteinExistence type="predicted"/>
<keyword evidence="1" id="KW-0812">Transmembrane</keyword>
<accession>G9EJC1</accession>
<evidence type="ECO:0000313" key="2">
    <source>
        <dbReference type="EMBL" id="EHL32687.1"/>
    </source>
</evidence>
<name>G9EJC1_9GAMM</name>
<sequence length="38" mass="4253">MLTLLFNFPPNGFNLSFFDVLINAGCLLAVFLFACLKK</sequence>
<dbReference type="EMBL" id="JH413796">
    <property type="protein sequence ID" value="EHL32687.1"/>
    <property type="molecule type" value="Genomic_DNA"/>
</dbReference>
<dbReference type="STRING" id="658187.LDG_5280"/>
<feature type="transmembrane region" description="Helical" evidence="1">
    <location>
        <begin position="12"/>
        <end position="36"/>
    </location>
</feature>
<gene>
    <name evidence="2" type="ORF">LDG_5280</name>
</gene>
<organism evidence="2 3">
    <name type="scientific">Legionella drancourtii LLAP12</name>
    <dbReference type="NCBI Taxonomy" id="658187"/>
    <lineage>
        <taxon>Bacteria</taxon>
        <taxon>Pseudomonadati</taxon>
        <taxon>Pseudomonadota</taxon>
        <taxon>Gammaproteobacteria</taxon>
        <taxon>Legionellales</taxon>
        <taxon>Legionellaceae</taxon>
        <taxon>Legionella</taxon>
    </lineage>
</organism>
<dbReference type="InParanoid" id="G9EJC1"/>